<dbReference type="InterPro" id="IPR001623">
    <property type="entry name" value="DnaJ_domain"/>
</dbReference>
<proteinExistence type="predicted"/>
<dbReference type="EMBL" id="SDRB02000004">
    <property type="protein sequence ID" value="THG23999.1"/>
    <property type="molecule type" value="Genomic_DNA"/>
</dbReference>
<dbReference type="AlphaFoldDB" id="A0A4S4F3B0"/>
<dbReference type="PROSITE" id="PS50076">
    <property type="entry name" value="DNAJ_2"/>
    <property type="match status" value="1"/>
</dbReference>
<dbReference type="InterPro" id="IPR051938">
    <property type="entry name" value="Apopto_cytoskel_mod"/>
</dbReference>
<protein>
    <recommendedName>
        <fullName evidence="2">J domain-containing protein</fullName>
    </recommendedName>
</protein>
<feature type="domain" description="J" evidence="2">
    <location>
        <begin position="96"/>
        <end position="161"/>
    </location>
</feature>
<name>A0A4S4F3B0_CAMSN</name>
<gene>
    <name evidence="3" type="ORF">TEA_012971</name>
</gene>
<dbReference type="PANTHER" id="PTHR44145">
    <property type="entry name" value="DNAJ HOMOLOG SUBFAMILY A MEMBER 3, MITOCHONDRIAL"/>
    <property type="match status" value="1"/>
</dbReference>
<reference evidence="3 4" key="1">
    <citation type="journal article" date="2018" name="Proc. Natl. Acad. Sci. U.S.A.">
        <title>Draft genome sequence of Camellia sinensis var. sinensis provides insights into the evolution of the tea genome and tea quality.</title>
        <authorList>
            <person name="Wei C."/>
            <person name="Yang H."/>
            <person name="Wang S."/>
            <person name="Zhao J."/>
            <person name="Liu C."/>
            <person name="Gao L."/>
            <person name="Xia E."/>
            <person name="Lu Y."/>
            <person name="Tai Y."/>
            <person name="She G."/>
            <person name="Sun J."/>
            <person name="Cao H."/>
            <person name="Tong W."/>
            <person name="Gao Q."/>
            <person name="Li Y."/>
            <person name="Deng W."/>
            <person name="Jiang X."/>
            <person name="Wang W."/>
            <person name="Chen Q."/>
            <person name="Zhang S."/>
            <person name="Li H."/>
            <person name="Wu J."/>
            <person name="Wang P."/>
            <person name="Li P."/>
            <person name="Shi C."/>
            <person name="Zheng F."/>
            <person name="Jian J."/>
            <person name="Huang B."/>
            <person name="Shan D."/>
            <person name="Shi M."/>
            <person name="Fang C."/>
            <person name="Yue Y."/>
            <person name="Li F."/>
            <person name="Li D."/>
            <person name="Wei S."/>
            <person name="Han B."/>
            <person name="Jiang C."/>
            <person name="Yin Y."/>
            <person name="Xia T."/>
            <person name="Zhang Z."/>
            <person name="Bennetzen J.L."/>
            <person name="Zhao S."/>
            <person name="Wan X."/>
        </authorList>
    </citation>
    <scope>NUCLEOTIDE SEQUENCE [LARGE SCALE GENOMIC DNA]</scope>
    <source>
        <strain evidence="4">cv. Shuchazao</strain>
        <tissue evidence="3">Leaf</tissue>
    </source>
</reference>
<dbReference type="Pfam" id="PF00226">
    <property type="entry name" value="DnaJ"/>
    <property type="match status" value="1"/>
</dbReference>
<keyword evidence="4" id="KW-1185">Reference proteome</keyword>
<evidence type="ECO:0000313" key="3">
    <source>
        <dbReference type="EMBL" id="THG23999.1"/>
    </source>
</evidence>
<dbReference type="PRINTS" id="PR00625">
    <property type="entry name" value="JDOMAIN"/>
</dbReference>
<keyword evidence="1" id="KW-0143">Chaperone</keyword>
<comment type="caution">
    <text evidence="3">The sequence shown here is derived from an EMBL/GenBank/DDBJ whole genome shotgun (WGS) entry which is preliminary data.</text>
</comment>
<dbReference type="Gene3D" id="1.10.287.110">
    <property type="entry name" value="DnaJ domain"/>
    <property type="match status" value="1"/>
</dbReference>
<dbReference type="SUPFAM" id="SSF46565">
    <property type="entry name" value="Chaperone J-domain"/>
    <property type="match status" value="1"/>
</dbReference>
<evidence type="ECO:0000259" key="2">
    <source>
        <dbReference type="PROSITE" id="PS50076"/>
    </source>
</evidence>
<evidence type="ECO:0000256" key="1">
    <source>
        <dbReference type="ARBA" id="ARBA00023186"/>
    </source>
</evidence>
<organism evidence="3 4">
    <name type="scientific">Camellia sinensis var. sinensis</name>
    <name type="common">China tea</name>
    <dbReference type="NCBI Taxonomy" id="542762"/>
    <lineage>
        <taxon>Eukaryota</taxon>
        <taxon>Viridiplantae</taxon>
        <taxon>Streptophyta</taxon>
        <taxon>Embryophyta</taxon>
        <taxon>Tracheophyta</taxon>
        <taxon>Spermatophyta</taxon>
        <taxon>Magnoliopsida</taxon>
        <taxon>eudicotyledons</taxon>
        <taxon>Gunneridae</taxon>
        <taxon>Pentapetalae</taxon>
        <taxon>asterids</taxon>
        <taxon>Ericales</taxon>
        <taxon>Theaceae</taxon>
        <taxon>Camellia</taxon>
    </lineage>
</organism>
<dbReference type="SMART" id="SM00271">
    <property type="entry name" value="DnaJ"/>
    <property type="match status" value="1"/>
</dbReference>
<dbReference type="Proteomes" id="UP000306102">
    <property type="component" value="Unassembled WGS sequence"/>
</dbReference>
<evidence type="ECO:0000313" key="4">
    <source>
        <dbReference type="Proteomes" id="UP000306102"/>
    </source>
</evidence>
<accession>A0A4S4F3B0</accession>
<dbReference type="PANTHER" id="PTHR44145:SF3">
    <property type="entry name" value="DNAJ HOMOLOG SUBFAMILY A MEMBER 3, MITOCHONDRIAL"/>
    <property type="match status" value="1"/>
</dbReference>
<dbReference type="InterPro" id="IPR018253">
    <property type="entry name" value="DnaJ_domain_CS"/>
</dbReference>
<dbReference type="CDD" id="cd06257">
    <property type="entry name" value="DnaJ"/>
    <property type="match status" value="1"/>
</dbReference>
<sequence>MVRSNGVRLVHWFAGRSLSRNAFQDSPIAIYESLLRGGYRKYGSAIFNQPRVLASFNSRNVAVNNRSWLRIGVLKSNFGAGTARSIHGTGFMAARDYYDTLGVNKNATASEIKKAYYGLAKQLHPDTNKHDPEAEKKFQEVQKAYEVLKDEEKRAQYDQEFIILGINQCVLEIHPIFRPVYWKGDRYVVAVNCAVALMIHVRAAGIGSE</sequence>
<dbReference type="PROSITE" id="PS00636">
    <property type="entry name" value="DNAJ_1"/>
    <property type="match status" value="1"/>
</dbReference>
<dbReference type="InterPro" id="IPR036869">
    <property type="entry name" value="J_dom_sf"/>
</dbReference>
<dbReference type="STRING" id="542762.A0A4S4F3B0"/>